<dbReference type="GO" id="GO:0005227">
    <property type="term" value="F:calcium-activated cation channel activity"/>
    <property type="evidence" value="ECO:0007669"/>
    <property type="project" value="InterPro"/>
</dbReference>
<evidence type="ECO:0000259" key="3">
    <source>
        <dbReference type="Pfam" id="PF02714"/>
    </source>
</evidence>
<keyword evidence="2" id="KW-0472">Membrane</keyword>
<keyword evidence="2" id="KW-1133">Transmembrane helix</keyword>
<comment type="caution">
    <text evidence="5">The sequence shown here is derived from an EMBL/GenBank/DDBJ whole genome shotgun (WGS) entry which is preliminary data.</text>
</comment>
<dbReference type="Pfam" id="PF02714">
    <property type="entry name" value="RSN1_7TM"/>
    <property type="match status" value="1"/>
</dbReference>
<feature type="domain" description="CSC1/OSCA1-like cytosolic" evidence="4">
    <location>
        <begin position="106"/>
        <end position="311"/>
    </location>
</feature>
<protein>
    <recommendedName>
        <fullName evidence="7">DUF221-domain-containing protein</fullName>
    </recommendedName>
</protein>
<dbReference type="OrthoDB" id="1689567at2759"/>
<dbReference type="PANTHER" id="PTHR13018:SF5">
    <property type="entry name" value="RE44586P"/>
    <property type="match status" value="1"/>
</dbReference>
<dbReference type="PANTHER" id="PTHR13018">
    <property type="entry name" value="PROBABLE MEMBRANE PROTEIN DUF221-RELATED"/>
    <property type="match status" value="1"/>
</dbReference>
<evidence type="ECO:0000313" key="5">
    <source>
        <dbReference type="EMBL" id="KAH0536346.1"/>
    </source>
</evidence>
<dbReference type="InterPro" id="IPR027815">
    <property type="entry name" value="CSC1/OSCA1-like_cyt"/>
</dbReference>
<feature type="region of interest" description="Disordered" evidence="1">
    <location>
        <begin position="181"/>
        <end position="208"/>
    </location>
</feature>
<evidence type="ECO:0000259" key="4">
    <source>
        <dbReference type="Pfam" id="PF14703"/>
    </source>
</evidence>
<dbReference type="EMBL" id="JAGHQL010000212">
    <property type="protein sequence ID" value="KAH0536346.1"/>
    <property type="molecule type" value="Genomic_DNA"/>
</dbReference>
<feature type="transmembrane region" description="Helical" evidence="2">
    <location>
        <begin position="625"/>
        <end position="644"/>
    </location>
</feature>
<dbReference type="Pfam" id="PF14703">
    <property type="entry name" value="PHM7_cyt"/>
    <property type="match status" value="1"/>
</dbReference>
<reference evidence="5" key="1">
    <citation type="submission" date="2021-03" db="EMBL/GenBank/DDBJ databases">
        <title>Comparative genomics and phylogenomic investigation of the class Geoglossomycetes provide insights into ecological specialization and systematics.</title>
        <authorList>
            <person name="Melie T."/>
            <person name="Pirro S."/>
            <person name="Miller A.N."/>
            <person name="Quandt A."/>
        </authorList>
    </citation>
    <scope>NUCLEOTIDE SEQUENCE</scope>
    <source>
        <strain evidence="5">GBOQ0MN5Z8</strain>
    </source>
</reference>
<dbReference type="AlphaFoldDB" id="A0A9P8I0L3"/>
<feature type="transmembrane region" description="Helical" evidence="2">
    <location>
        <begin position="561"/>
        <end position="581"/>
    </location>
</feature>
<evidence type="ECO:0000256" key="1">
    <source>
        <dbReference type="SAM" id="MobiDB-lite"/>
    </source>
</evidence>
<feature type="transmembrane region" description="Helical" evidence="2">
    <location>
        <begin position="418"/>
        <end position="440"/>
    </location>
</feature>
<dbReference type="InterPro" id="IPR045122">
    <property type="entry name" value="Csc1-like"/>
</dbReference>
<proteinExistence type="predicted"/>
<dbReference type="InterPro" id="IPR003864">
    <property type="entry name" value="CSC1/OSCA1-like_7TM"/>
</dbReference>
<evidence type="ECO:0000256" key="2">
    <source>
        <dbReference type="SAM" id="Phobius"/>
    </source>
</evidence>
<feature type="transmembrane region" description="Helical" evidence="2">
    <location>
        <begin position="452"/>
        <end position="473"/>
    </location>
</feature>
<feature type="transmembrane region" description="Helical" evidence="2">
    <location>
        <begin position="65"/>
        <end position="84"/>
    </location>
</feature>
<evidence type="ECO:0000313" key="6">
    <source>
        <dbReference type="Proteomes" id="UP000698800"/>
    </source>
</evidence>
<feature type="transmembrane region" description="Helical" evidence="2">
    <location>
        <begin position="602"/>
        <end position="619"/>
    </location>
</feature>
<evidence type="ECO:0008006" key="7">
    <source>
        <dbReference type="Google" id="ProtNLM"/>
    </source>
</evidence>
<keyword evidence="6" id="KW-1185">Reference proteome</keyword>
<feature type="domain" description="CSC1/OSCA1-like 7TM region" evidence="3">
    <location>
        <begin position="323"/>
        <end position="616"/>
    </location>
</feature>
<name>A0A9P8I0L3_9PEZI</name>
<feature type="transmembrane region" description="Helical" evidence="2">
    <location>
        <begin position="535"/>
        <end position="555"/>
    </location>
</feature>
<dbReference type="Proteomes" id="UP000698800">
    <property type="component" value="Unassembled WGS sequence"/>
</dbReference>
<accession>A0A9P8I0L3</accession>
<organism evidence="5 6">
    <name type="scientific">Glutinoglossum americanum</name>
    <dbReference type="NCBI Taxonomy" id="1670608"/>
    <lineage>
        <taxon>Eukaryota</taxon>
        <taxon>Fungi</taxon>
        <taxon>Dikarya</taxon>
        <taxon>Ascomycota</taxon>
        <taxon>Pezizomycotina</taxon>
        <taxon>Geoglossomycetes</taxon>
        <taxon>Geoglossales</taxon>
        <taxon>Geoglossaceae</taxon>
        <taxon>Glutinoglossum</taxon>
    </lineage>
</organism>
<gene>
    <name evidence="5" type="ORF">FGG08_006772</name>
</gene>
<feature type="transmembrane region" description="Helical" evidence="2">
    <location>
        <begin position="5"/>
        <end position="24"/>
    </location>
</feature>
<dbReference type="GO" id="GO:0005886">
    <property type="term" value="C:plasma membrane"/>
    <property type="evidence" value="ECO:0007669"/>
    <property type="project" value="TreeGrafter"/>
</dbReference>
<sequence>MASKFLGITFLFALIIITPVHYHYREDSDPVAANVLTYSDPSWIFEPQFASALKPEKGKTPDEYLWMYVFFVYVFSGIAVFLLISETKRIIRVRQNYLGHQSTVTDRTIRLSGIPENLRSEVKIKEHIETLQIGKVESVTLCRNWEEIDVLMNKRAILLRKLEEAWTVHLGFRRVERSLQSLPVTQPPPPELTPAQETDEESHALLAHDDREQGRVVPYARERPKTRIRHGFLKLKSRKVDAIDLFEERLRRLDEEIKVTREKEFEPTALAFVTLDSVAACQMAVQAVLDPIPTRLVAHLAPDPSDVVWSNTYLPRSTRRFMSWTVTLLIILLTIFWVVPVTALAPFLNLMSIKKIWPQLADSLSRNELSRSLVNTVLPTVILSLLNTSVPYLYDWLSNLQGMISQAEVELSVISKNFFFTFFNLFIVFTITGTAANYYSLLRDSLKDATKIAYLLARSLSGLAQFYVNLIVLQGIGLFPLRLLEFGSVALYPIGLIGAKTPRGKISPLERPKRNTFTYHALDYAELHRPPIFQYGFYLPQAILILILCIVYSVLPSGSLVLFFGLVYFRIGGFVYKYQLLYAMDQNHHSTGRAWPMMCHRVLLGLGVFQVAMAGVLALKGAFTRAGLIVPLIPATVWFSYYYGSTFEPLTSYIALGSIHLKGLGNIDEGESRQDIETASGHTVDETREEGLHYVNPSLVDPLEVQIREAVGE</sequence>
<keyword evidence="2" id="KW-0812">Transmembrane</keyword>
<feature type="transmembrane region" description="Helical" evidence="2">
    <location>
        <begin position="321"/>
        <end position="351"/>
    </location>
</feature>